<dbReference type="RefSeq" id="WP_012900007.1">
    <property type="nucleotide sequence ID" value="NC_013665.1"/>
</dbReference>
<evidence type="ECO:0000259" key="4">
    <source>
        <dbReference type="Pfam" id="PF01558"/>
    </source>
</evidence>
<dbReference type="GeneID" id="8681237"/>
<evidence type="ECO:0000256" key="1">
    <source>
        <dbReference type="ARBA" id="ARBA00012822"/>
    </source>
</evidence>
<dbReference type="GO" id="GO:0019164">
    <property type="term" value="F:pyruvate synthase activity"/>
    <property type="evidence" value="ECO:0007669"/>
    <property type="project" value="UniProtKB-EC"/>
</dbReference>
<dbReference type="EC" id="1.2.7.1" evidence="1"/>
<accession>D1YY06</accession>
<dbReference type="SUPFAM" id="SSF53323">
    <property type="entry name" value="Pyruvate-ferredoxin oxidoreductase, PFOR, domain III"/>
    <property type="match status" value="1"/>
</dbReference>
<comment type="catalytic activity">
    <reaction evidence="3">
        <text>2 oxidized [2Fe-2S]-[ferredoxin] + pyruvate + CoA = 2 reduced [2Fe-2S]-[ferredoxin] + acetyl-CoA + CO2 + H(+)</text>
        <dbReference type="Rhea" id="RHEA:12765"/>
        <dbReference type="Rhea" id="RHEA-COMP:10000"/>
        <dbReference type="Rhea" id="RHEA-COMP:10001"/>
        <dbReference type="ChEBI" id="CHEBI:15361"/>
        <dbReference type="ChEBI" id="CHEBI:15378"/>
        <dbReference type="ChEBI" id="CHEBI:16526"/>
        <dbReference type="ChEBI" id="CHEBI:33737"/>
        <dbReference type="ChEBI" id="CHEBI:33738"/>
        <dbReference type="ChEBI" id="CHEBI:57287"/>
        <dbReference type="ChEBI" id="CHEBI:57288"/>
        <dbReference type="EC" id="1.2.7.1"/>
    </reaction>
</comment>
<dbReference type="InterPro" id="IPR051626">
    <property type="entry name" value="Oxidoreductase_gamma_subunit"/>
</dbReference>
<dbReference type="AlphaFoldDB" id="D1YY06"/>
<protein>
    <recommendedName>
        <fullName evidence="1">pyruvate synthase</fullName>
        <ecNumber evidence="1">1.2.7.1</ecNumber>
    </recommendedName>
</protein>
<dbReference type="Proteomes" id="UP000001882">
    <property type="component" value="Chromosome"/>
</dbReference>
<evidence type="ECO:0000256" key="2">
    <source>
        <dbReference type="ARBA" id="ARBA00023002"/>
    </source>
</evidence>
<evidence type="ECO:0000256" key="3">
    <source>
        <dbReference type="ARBA" id="ARBA00049357"/>
    </source>
</evidence>
<dbReference type="InterPro" id="IPR011894">
    <property type="entry name" value="PorC_KorC"/>
</dbReference>
<keyword evidence="2" id="KW-0560">Oxidoreductase</keyword>
<dbReference type="PANTHER" id="PTHR43366:SF1">
    <property type="entry name" value="PYRUVATE SYNTHASE SUBUNIT PORC"/>
    <property type="match status" value="1"/>
</dbReference>
<dbReference type="EMBL" id="AP011532">
    <property type="protein sequence ID" value="BAI61328.1"/>
    <property type="molecule type" value="Genomic_DNA"/>
</dbReference>
<evidence type="ECO:0000313" key="5">
    <source>
        <dbReference type="EMBL" id="BAI61328.1"/>
    </source>
</evidence>
<name>D1YY06_METPS</name>
<dbReference type="eggNOG" id="arCOG01603">
    <property type="taxonomic scope" value="Archaea"/>
</dbReference>
<dbReference type="InParanoid" id="D1YY06"/>
<evidence type="ECO:0000313" key="6">
    <source>
        <dbReference type="Proteomes" id="UP000001882"/>
    </source>
</evidence>
<organism evidence="5 6">
    <name type="scientific">Methanocella paludicola (strain DSM 17711 / JCM 13418 / NBRC 101707 / SANAE)</name>
    <dbReference type="NCBI Taxonomy" id="304371"/>
    <lineage>
        <taxon>Archaea</taxon>
        <taxon>Methanobacteriati</taxon>
        <taxon>Methanobacteriota</taxon>
        <taxon>Stenosarchaea group</taxon>
        <taxon>Methanomicrobia</taxon>
        <taxon>Methanocellales</taxon>
        <taxon>Methanocellaceae</taxon>
        <taxon>Methanocella</taxon>
    </lineage>
</organism>
<dbReference type="OrthoDB" id="372091at2157"/>
<reference evidence="6" key="3">
    <citation type="journal article" date="2011" name="PLoS ONE">
        <title>Genome sequence of a mesophilic hydrogenotrophic methanogen Methanocella paludicola, the first cultivated representative of the order Methanocellales.</title>
        <authorList>
            <person name="Sakai S."/>
            <person name="Takaki Y."/>
            <person name="Shimamura S."/>
            <person name="Sekine M."/>
            <person name="Tajima T."/>
            <person name="Kosugi H."/>
            <person name="Ichikawa N."/>
            <person name="Tasumi E."/>
            <person name="Hiraki A.T."/>
            <person name="Shimizu A."/>
            <person name="Kato Y."/>
            <person name="Nishiko R."/>
            <person name="Mori K."/>
            <person name="Fujita N."/>
            <person name="Imachi H."/>
            <person name="Takai K."/>
        </authorList>
    </citation>
    <scope>NUCLEOTIDE SEQUENCE [LARGE SCALE GENOMIC DNA]</scope>
    <source>
        <strain evidence="6">DSM 17711 / JCM 13418 / NBRC 101707 / SANAE</strain>
    </source>
</reference>
<dbReference type="PANTHER" id="PTHR43366">
    <property type="entry name" value="PYRUVATE SYNTHASE SUBUNIT PORC"/>
    <property type="match status" value="1"/>
</dbReference>
<reference evidence="5 6" key="1">
    <citation type="journal article" date="2007" name="Appl. Environ. Microbiol.">
        <title>Isolation of key methanogens for global methane emission from rice paddy fields: a novel isolate affiliated with the clone cluster rice cluster I.</title>
        <authorList>
            <person name="Sakai S."/>
            <person name="Imachi H."/>
            <person name="Sekiguchi Y."/>
            <person name="Ohashi A."/>
            <person name="Harada H."/>
            <person name="Kamagata Y."/>
        </authorList>
    </citation>
    <scope>NUCLEOTIDE SEQUENCE [LARGE SCALE GENOMIC DNA]</scope>
    <source>
        <strain evidence="6">DSM 17711 / JCM 13418 / NBRC 101707 / SANAE</strain>
    </source>
</reference>
<dbReference type="KEGG" id="mpd:MCP_1256"/>
<dbReference type="InterPro" id="IPR002869">
    <property type="entry name" value="Pyrv_flavodox_OxRed_cen"/>
</dbReference>
<gene>
    <name evidence="5" type="ordered locus">MCP_1256</name>
</gene>
<dbReference type="InterPro" id="IPR019752">
    <property type="entry name" value="Pyrv/ketoisovalerate_OxRed_cat"/>
</dbReference>
<reference evidence="5 6" key="2">
    <citation type="journal article" date="2008" name="Int. J. Syst. Evol. Microbiol.">
        <title>Methanocella paludicola gen. nov., sp. nov., a methane-producing archaeon, the first isolate of the lineage 'Rice Cluster I', and proposal of the new archaeal order Methanocellales ord. nov.</title>
        <authorList>
            <person name="Sakai S."/>
            <person name="Imachi H."/>
            <person name="Hanada S."/>
            <person name="Ohashi A."/>
            <person name="Harada H."/>
            <person name="Kamagata Y."/>
        </authorList>
    </citation>
    <scope>NUCLEOTIDE SEQUENCE [LARGE SCALE GENOMIC DNA]</scope>
    <source>
        <strain evidence="6">DSM 17711 / JCM 13418 / NBRC 101707 / SANAE</strain>
    </source>
</reference>
<proteinExistence type="predicted"/>
<dbReference type="Pfam" id="PF01558">
    <property type="entry name" value="POR"/>
    <property type="match status" value="1"/>
</dbReference>
<feature type="domain" description="Pyruvate/ketoisovalerate oxidoreductase catalytic" evidence="4">
    <location>
        <begin position="10"/>
        <end position="176"/>
    </location>
</feature>
<sequence length="180" mass="19411">MLEIRIHSRGGQGGVTASKLLAQAAFLEGKYGTAFPLYGAERRGAPVTSFTRISDHDIKVVSQVYNPDIVIVLDDTIMDLVDVTVGLKEGGLLVVNTENGEKLKDPKYNKFRIARVNVTDIALSLGLVLSGNPILNTPIVGAMAKLGVVKLESAEKAIRDMFSDERNVKAAEAAYEKVIV</sequence>
<keyword evidence="5" id="KW-0670">Pyruvate</keyword>
<dbReference type="Gene3D" id="3.40.920.10">
    <property type="entry name" value="Pyruvate-ferredoxin oxidoreductase, PFOR, domain III"/>
    <property type="match status" value="1"/>
</dbReference>
<dbReference type="STRING" id="304371.MCP_1256"/>
<keyword evidence="6" id="KW-1185">Reference proteome</keyword>
<dbReference type="NCBIfam" id="TIGR02175">
    <property type="entry name" value="PorC_KorC"/>
    <property type="match status" value="1"/>
</dbReference>